<evidence type="ECO:0000313" key="2">
    <source>
        <dbReference type="EMBL" id="CAD6248121.1"/>
    </source>
</evidence>
<dbReference type="OrthoDB" id="679995at2759"/>
<sequence length="779" mass="85609">MANEAVGGGGVVRGGAIQVRGATGKAVPCADRVEKRAHCGGSNGDGVPAAVAHAPAAFRREDGAPGYLLMGSSDEDSGEEEMELRHVKTTPWVWVLKDLDIDLIEKFNAAGLTCLKKEGELVSLWDRRMKECTDEILPITTFILSSLIQEFADKVKRTGERLSDVSTAALLRITKEADLICEMLSVGAKPADYLIIQSTEIRMCALSLTSHQLCDSVPAAAAMVGIMQETNKICDWIRQNRKPFDGFDRDLDNDFELGRQVRQGTLYFMISMLEKSPFSVSAAAAADQKPVEEKSFSGNIPRNDGNDIAPAEAANSTGGNTQDQEKITSTDSSKKRRMEDADKEADDEELLTGFCFLIEAELGRCRSGSKLSKRGGRHCNLGHGDDHGVRLRLEYLAESSHDTRKIQMEICTDKDRMAVDSSFEDLEEGDDAKTVPPVGIVKFCLKKEEELVSLWNTQVLRSPIVILPVNTIVQNNLIQKHAHSIIFAEEGGLPVASTVAFACISKEADLICELLKHGAEPTDGIIQQSSMIRMCALSLMHLQGSRAIDAAAAMVGITKECKLMCDWIKKEDKLTTFSFFTRHEPEECRLIRARTLDVMLSILKESSFPSSKIDPPPIVPKPPDPPIIPSPPDPPPPLQTNTSNNTLILPDADLPRSLQALQLSSRAAKSFHRQQQDAVDTCHNLLTKVADPQGTGTEIKLQPVRIELRNAWKQSYETINELRRREQRMLLRVPSAVRAACGGADPVAEDRPGAHQDGGHQSQRRRLEVSQRHLVALHA</sequence>
<comment type="caution">
    <text evidence="2">The sequence shown here is derived from an EMBL/GenBank/DDBJ whole genome shotgun (WGS) entry which is preliminary data.</text>
</comment>
<feature type="region of interest" description="Disordered" evidence="1">
    <location>
        <begin position="610"/>
        <end position="646"/>
    </location>
</feature>
<reference evidence="2" key="1">
    <citation type="submission" date="2020-10" db="EMBL/GenBank/DDBJ databases">
        <authorList>
            <person name="Han B."/>
            <person name="Lu T."/>
            <person name="Zhao Q."/>
            <person name="Huang X."/>
            <person name="Zhao Y."/>
        </authorList>
    </citation>
    <scope>NUCLEOTIDE SEQUENCE</scope>
</reference>
<evidence type="ECO:0000256" key="1">
    <source>
        <dbReference type="SAM" id="MobiDB-lite"/>
    </source>
</evidence>
<feature type="region of interest" description="Disordered" evidence="1">
    <location>
        <begin position="290"/>
        <end position="344"/>
    </location>
</feature>
<name>A0A811PPS5_9POAL</name>
<protein>
    <submittedName>
        <fullName evidence="2">Uncharacterized protein</fullName>
    </submittedName>
</protein>
<feature type="region of interest" description="Disordered" evidence="1">
    <location>
        <begin position="743"/>
        <end position="768"/>
    </location>
</feature>
<feature type="compositionally biased region" description="Basic and acidic residues" evidence="1">
    <location>
        <begin position="748"/>
        <end position="758"/>
    </location>
</feature>
<organism evidence="2 3">
    <name type="scientific">Miscanthus lutarioriparius</name>
    <dbReference type="NCBI Taxonomy" id="422564"/>
    <lineage>
        <taxon>Eukaryota</taxon>
        <taxon>Viridiplantae</taxon>
        <taxon>Streptophyta</taxon>
        <taxon>Embryophyta</taxon>
        <taxon>Tracheophyta</taxon>
        <taxon>Spermatophyta</taxon>
        <taxon>Magnoliopsida</taxon>
        <taxon>Liliopsida</taxon>
        <taxon>Poales</taxon>
        <taxon>Poaceae</taxon>
        <taxon>PACMAD clade</taxon>
        <taxon>Panicoideae</taxon>
        <taxon>Andropogonodae</taxon>
        <taxon>Andropogoneae</taxon>
        <taxon>Saccharinae</taxon>
        <taxon>Miscanthus</taxon>
    </lineage>
</organism>
<evidence type="ECO:0000313" key="3">
    <source>
        <dbReference type="Proteomes" id="UP000604825"/>
    </source>
</evidence>
<proteinExistence type="predicted"/>
<dbReference type="AlphaFoldDB" id="A0A811PPS5"/>
<dbReference type="Proteomes" id="UP000604825">
    <property type="component" value="Unassembled WGS sequence"/>
</dbReference>
<feature type="compositionally biased region" description="Pro residues" evidence="1">
    <location>
        <begin position="614"/>
        <end position="638"/>
    </location>
</feature>
<dbReference type="EMBL" id="CAJGYO010000007">
    <property type="protein sequence ID" value="CAD6248121.1"/>
    <property type="molecule type" value="Genomic_DNA"/>
</dbReference>
<accession>A0A811PPS5</accession>
<gene>
    <name evidence="2" type="ORF">NCGR_LOCUS32280</name>
</gene>
<keyword evidence="3" id="KW-1185">Reference proteome</keyword>